<evidence type="ECO:0000259" key="9">
    <source>
        <dbReference type="PROSITE" id="PS51880"/>
    </source>
</evidence>
<comment type="pathway">
    <text evidence="1">Purine metabolism; ppGpp biosynthesis; ppGpp from GTP: step 1/2.</text>
</comment>
<dbReference type="SUPFAM" id="SSF109604">
    <property type="entry name" value="HD-domain/PDEase-like"/>
    <property type="match status" value="1"/>
</dbReference>
<dbReference type="PROSITE" id="PS51831">
    <property type="entry name" value="HD"/>
    <property type="match status" value="1"/>
</dbReference>
<comment type="similarity">
    <text evidence="5">Belongs to the relA/spoT family.</text>
</comment>
<evidence type="ECO:0000259" key="8">
    <source>
        <dbReference type="PROSITE" id="PS51831"/>
    </source>
</evidence>
<dbReference type="GO" id="GO:0005886">
    <property type="term" value="C:plasma membrane"/>
    <property type="evidence" value="ECO:0007669"/>
    <property type="project" value="TreeGrafter"/>
</dbReference>
<dbReference type="FunFam" id="3.10.20.30:FF:000002">
    <property type="entry name" value="GTP pyrophosphokinase (RelA/SpoT)"/>
    <property type="match status" value="1"/>
</dbReference>
<evidence type="ECO:0000256" key="5">
    <source>
        <dbReference type="RuleBase" id="RU003847"/>
    </source>
</evidence>
<dbReference type="InterPro" id="IPR003607">
    <property type="entry name" value="HD/PDEase_dom"/>
</dbReference>
<dbReference type="GO" id="GO:0015969">
    <property type="term" value="P:guanosine tetraphosphate metabolic process"/>
    <property type="evidence" value="ECO:0007669"/>
    <property type="project" value="InterPro"/>
</dbReference>
<evidence type="ECO:0000256" key="2">
    <source>
        <dbReference type="ARBA" id="ARBA00013251"/>
    </source>
</evidence>
<accession>A0AAF0I5W5</accession>
<dbReference type="RefSeq" id="WP_275469016.1">
    <property type="nucleotide sequence ID" value="NZ_CP110232.1"/>
</dbReference>
<dbReference type="PROSITE" id="PS51880">
    <property type="entry name" value="TGS"/>
    <property type="match status" value="1"/>
</dbReference>
<dbReference type="InterPro" id="IPR045600">
    <property type="entry name" value="RelA/SpoT_AH_RIS"/>
</dbReference>
<dbReference type="Proteomes" id="UP001179647">
    <property type="component" value="Chromosome"/>
</dbReference>
<keyword evidence="3" id="KW-0547">Nucleotide-binding</keyword>
<dbReference type="SUPFAM" id="SSF81271">
    <property type="entry name" value="TGS-like"/>
    <property type="match status" value="1"/>
</dbReference>
<dbReference type="InterPro" id="IPR043519">
    <property type="entry name" value="NT_sf"/>
</dbReference>
<evidence type="ECO:0000313" key="11">
    <source>
        <dbReference type="Proteomes" id="UP001179647"/>
    </source>
</evidence>
<dbReference type="Pfam" id="PF04607">
    <property type="entry name" value="RelA_SpoT"/>
    <property type="match status" value="1"/>
</dbReference>
<dbReference type="CDD" id="cd04876">
    <property type="entry name" value="ACT_RelA-SpoT"/>
    <property type="match status" value="1"/>
</dbReference>
<name>A0AAF0I5W5_9ENTE</name>
<evidence type="ECO:0000313" key="10">
    <source>
        <dbReference type="EMBL" id="WEG73213.1"/>
    </source>
</evidence>
<dbReference type="SUPFAM" id="SSF55021">
    <property type="entry name" value="ACT-like"/>
    <property type="match status" value="1"/>
</dbReference>
<dbReference type="InterPro" id="IPR012675">
    <property type="entry name" value="Beta-grasp_dom_sf"/>
</dbReference>
<dbReference type="InterPro" id="IPR004811">
    <property type="entry name" value="RelA/Spo_fam"/>
</dbReference>
<dbReference type="InterPro" id="IPR002912">
    <property type="entry name" value="ACT_dom"/>
</dbReference>
<protein>
    <recommendedName>
        <fullName evidence="2">GTP diphosphokinase</fullName>
        <ecNumber evidence="2">2.7.6.5</ecNumber>
    </recommendedName>
</protein>
<dbReference type="Pfam" id="PF02824">
    <property type="entry name" value="TGS"/>
    <property type="match status" value="1"/>
</dbReference>
<proteinExistence type="inferred from homology"/>
<dbReference type="FunFam" id="3.30.460.10:FF:000001">
    <property type="entry name" value="GTP pyrophosphokinase RelA"/>
    <property type="match status" value="1"/>
</dbReference>
<dbReference type="Pfam" id="PF13328">
    <property type="entry name" value="HD_4"/>
    <property type="match status" value="1"/>
</dbReference>
<dbReference type="KEGG" id="vie:OL234_09650"/>
<keyword evidence="6" id="KW-0175">Coiled coil</keyword>
<feature type="domain" description="TGS" evidence="9">
    <location>
        <begin position="393"/>
        <end position="454"/>
    </location>
</feature>
<feature type="domain" description="ACT" evidence="7">
    <location>
        <begin position="664"/>
        <end position="738"/>
    </location>
</feature>
<comment type="catalytic activity">
    <reaction evidence="4">
        <text>GTP + ATP = guanosine 3'-diphosphate 5'-triphosphate + AMP</text>
        <dbReference type="Rhea" id="RHEA:22088"/>
        <dbReference type="ChEBI" id="CHEBI:30616"/>
        <dbReference type="ChEBI" id="CHEBI:37565"/>
        <dbReference type="ChEBI" id="CHEBI:142410"/>
        <dbReference type="ChEBI" id="CHEBI:456215"/>
        <dbReference type="EC" id="2.7.6.5"/>
    </reaction>
</comment>
<dbReference type="Pfam" id="PF19296">
    <property type="entry name" value="RelA_AH_RIS"/>
    <property type="match status" value="1"/>
</dbReference>
<keyword evidence="3" id="KW-0342">GTP-binding</keyword>
<evidence type="ECO:0000256" key="3">
    <source>
        <dbReference type="ARBA" id="ARBA00023134"/>
    </source>
</evidence>
<dbReference type="EMBL" id="CP110232">
    <property type="protein sequence ID" value="WEG73213.1"/>
    <property type="molecule type" value="Genomic_DNA"/>
</dbReference>
<dbReference type="GO" id="GO:0005525">
    <property type="term" value="F:GTP binding"/>
    <property type="evidence" value="ECO:0007669"/>
    <property type="project" value="UniProtKB-KW"/>
</dbReference>
<dbReference type="Gene3D" id="1.10.3210.10">
    <property type="entry name" value="Hypothetical protein af1432"/>
    <property type="match status" value="1"/>
</dbReference>
<dbReference type="InterPro" id="IPR033655">
    <property type="entry name" value="TGS_RelA/SpoT"/>
</dbReference>
<dbReference type="SMART" id="SM00954">
    <property type="entry name" value="RelA_SpoT"/>
    <property type="match status" value="1"/>
</dbReference>
<evidence type="ECO:0000259" key="7">
    <source>
        <dbReference type="PROSITE" id="PS51671"/>
    </source>
</evidence>
<reference evidence="10" key="1">
    <citation type="submission" date="2022-10" db="EMBL/GenBank/DDBJ databases">
        <title>Vagococcus sp. isolated from poultry meat.</title>
        <authorList>
            <person name="Johansson P."/>
            <person name="Bjorkroth J."/>
        </authorList>
    </citation>
    <scope>NUCLEOTIDE SEQUENCE</scope>
    <source>
        <strain evidence="10">STAA11</strain>
    </source>
</reference>
<dbReference type="GO" id="GO:0008728">
    <property type="term" value="F:GTP diphosphokinase activity"/>
    <property type="evidence" value="ECO:0007669"/>
    <property type="project" value="UniProtKB-EC"/>
</dbReference>
<dbReference type="Pfam" id="PF13291">
    <property type="entry name" value="ACT_4"/>
    <property type="match status" value="1"/>
</dbReference>
<dbReference type="Gene3D" id="3.30.70.260">
    <property type="match status" value="1"/>
</dbReference>
<dbReference type="PANTHER" id="PTHR21262">
    <property type="entry name" value="GUANOSINE-3',5'-BIS DIPHOSPHATE 3'-PYROPHOSPHOHYDROLASE"/>
    <property type="match status" value="1"/>
</dbReference>
<organism evidence="10 11">
    <name type="scientific">Vagococcus intermedius</name>
    <dbReference type="NCBI Taxonomy" id="2991418"/>
    <lineage>
        <taxon>Bacteria</taxon>
        <taxon>Bacillati</taxon>
        <taxon>Bacillota</taxon>
        <taxon>Bacilli</taxon>
        <taxon>Lactobacillales</taxon>
        <taxon>Enterococcaceae</taxon>
        <taxon>Vagococcus</taxon>
    </lineage>
</organism>
<dbReference type="InterPro" id="IPR006674">
    <property type="entry name" value="HD_domain"/>
</dbReference>
<keyword evidence="11" id="KW-1185">Reference proteome</keyword>
<dbReference type="EC" id="2.7.6.5" evidence="2"/>
<evidence type="ECO:0000256" key="4">
    <source>
        <dbReference type="ARBA" id="ARBA00048244"/>
    </source>
</evidence>
<dbReference type="CDD" id="cd05399">
    <property type="entry name" value="NT_Rel-Spo_like"/>
    <property type="match status" value="1"/>
</dbReference>
<dbReference type="PANTHER" id="PTHR21262:SF31">
    <property type="entry name" value="GTP PYROPHOSPHOKINASE"/>
    <property type="match status" value="1"/>
</dbReference>
<comment type="function">
    <text evidence="5">In eubacteria ppGpp (guanosine 3'-diphosphate 5'-diphosphate) is a mediator of the stringent response that coordinates a variety of cellular activities in response to changes in nutritional abundance.</text>
</comment>
<dbReference type="InterPro" id="IPR004095">
    <property type="entry name" value="TGS"/>
</dbReference>
<feature type="domain" description="HD" evidence="8">
    <location>
        <begin position="50"/>
        <end position="149"/>
    </location>
</feature>
<dbReference type="FunFam" id="1.10.3210.10:FF:000001">
    <property type="entry name" value="GTP pyrophosphokinase RelA"/>
    <property type="match status" value="1"/>
</dbReference>
<dbReference type="Gene3D" id="3.30.460.10">
    <property type="entry name" value="Beta Polymerase, domain 2"/>
    <property type="match status" value="1"/>
</dbReference>
<dbReference type="CDD" id="cd00077">
    <property type="entry name" value="HDc"/>
    <property type="match status" value="1"/>
</dbReference>
<dbReference type="PROSITE" id="PS51671">
    <property type="entry name" value="ACT"/>
    <property type="match status" value="1"/>
</dbReference>
<dbReference type="CDD" id="cd01668">
    <property type="entry name" value="TGS_RSH"/>
    <property type="match status" value="1"/>
</dbReference>
<dbReference type="SUPFAM" id="SSF81301">
    <property type="entry name" value="Nucleotidyltransferase"/>
    <property type="match status" value="1"/>
</dbReference>
<feature type="coiled-coil region" evidence="6">
    <location>
        <begin position="547"/>
        <end position="574"/>
    </location>
</feature>
<dbReference type="AlphaFoldDB" id="A0AAF0I5W5"/>
<sequence>MPKEEVLSGAQVIEIVSSYMGPEHVAFVKKACEFAADAHAHQARQSGEPYIIHPIQVAGILAQLHMDPHTVATGFLHDVVEDTEVTLVQLAEEFGPDVAMLVDGVTKLGKIKYKSHEEQLAENHRKMLLAMAQDLRVIMVKLADRLHNMRTLKHLREDKQRRISKETLEIYAPLAHRLGMSRIKWELEDTALRYLNPNQYYRIVHLMNSKREERVEYIEETVENIRESIDELVIEGDVYGRPKHIYSIYQKMKTQKKEFEEIYDLLAIRVIVSTIKDCYAVLGAIHTKWKPMPGRFKDYIAMPKANMYQSLHTTVIGPKGNPVEVQIRTHEMHQIAEFGVAAHWAYKEGKTSKTPENQESRQLSWFHEIIELQNESNDAADFMEGVKGDIFSDKVYVFTPKGDVTELPKGSCPLDFAYNIHTEIGNKTTGAKVNGKMVPLDYKLKNGDIIEVLTSNNSFGPSRDWMKMVATSKARNKIKRFFKVQDREMNVVRGKEALEKQLLNLEFKPKEFLVKNKVSKALERFNFQGEDDLYAAIGFGELTAHAVAHCLTEKERIEREKERQKQEEEELLTQPVKKETDKIKVRHEDGIVIQGVENLLIRISRCCNPVPGDKIVGYITKGRGISIHRGDCPNIVNNETVEQRLIEVEWEDTAADSEKEYHADLEVYGYNRTGLLNDVLQVVNATTKNLISLEAKPGKNKMAVIQVTVMIKNLSHLEKIVDKIKSVPDVHSVRRTNG</sequence>
<dbReference type="InterPro" id="IPR045865">
    <property type="entry name" value="ACT-like_dom_sf"/>
</dbReference>
<evidence type="ECO:0000256" key="1">
    <source>
        <dbReference type="ARBA" id="ARBA00004976"/>
    </source>
</evidence>
<dbReference type="NCBIfam" id="TIGR00691">
    <property type="entry name" value="spoT_relA"/>
    <property type="match status" value="1"/>
</dbReference>
<dbReference type="Gene3D" id="3.10.20.30">
    <property type="match status" value="1"/>
</dbReference>
<dbReference type="SMART" id="SM00471">
    <property type="entry name" value="HDc"/>
    <property type="match status" value="1"/>
</dbReference>
<gene>
    <name evidence="10" type="ORF">OL234_09650</name>
</gene>
<evidence type="ECO:0000256" key="6">
    <source>
        <dbReference type="SAM" id="Coils"/>
    </source>
</evidence>
<dbReference type="InterPro" id="IPR007685">
    <property type="entry name" value="RelA_SpoT"/>
</dbReference>
<dbReference type="InterPro" id="IPR012676">
    <property type="entry name" value="TGS-like"/>
</dbReference>